<dbReference type="GO" id="GO:0003677">
    <property type="term" value="F:DNA binding"/>
    <property type="evidence" value="ECO:0007669"/>
    <property type="project" value="InterPro"/>
</dbReference>
<reference evidence="2 3" key="1">
    <citation type="submission" date="2015-03" db="EMBL/GenBank/DDBJ databases">
        <authorList>
            <person name="Xie B.-B."/>
            <person name="Rong J.-C."/>
            <person name="Qin Q.-L."/>
            <person name="Zhang Y.-Z."/>
        </authorList>
    </citation>
    <scope>NUCLEOTIDE SEQUENCE [LARGE SCALE GENOMIC DNA]</scope>
    <source>
        <strain evidence="2 3">KMM 661</strain>
    </source>
</reference>
<dbReference type="PANTHER" id="PTHR33360:SF2">
    <property type="entry name" value="TRANSPOSASE FOR INSERTION SEQUENCE ELEMENT IS200"/>
    <property type="match status" value="1"/>
</dbReference>
<dbReference type="InterPro" id="IPR036515">
    <property type="entry name" value="Transposase_17_sf"/>
</dbReference>
<dbReference type="PANTHER" id="PTHR33360">
    <property type="entry name" value="TRANSPOSASE FOR INSERTION SEQUENCE ELEMENT IS200"/>
    <property type="match status" value="1"/>
</dbReference>
<proteinExistence type="predicted"/>
<dbReference type="GeneID" id="300940346"/>
<dbReference type="NCBIfam" id="NF033573">
    <property type="entry name" value="transpos_IS200"/>
    <property type="match status" value="1"/>
</dbReference>
<dbReference type="SUPFAM" id="SSF143422">
    <property type="entry name" value="Transposase IS200-like"/>
    <property type="match status" value="1"/>
</dbReference>
<dbReference type="SMART" id="SM01321">
    <property type="entry name" value="Y1_Tnp"/>
    <property type="match status" value="1"/>
</dbReference>
<dbReference type="KEGG" id="png:PNIG_a0345"/>
<dbReference type="Pfam" id="PF01797">
    <property type="entry name" value="Y1_Tnp"/>
    <property type="match status" value="1"/>
</dbReference>
<dbReference type="EMBL" id="CP011036">
    <property type="protein sequence ID" value="ASM52669.1"/>
    <property type="molecule type" value="Genomic_DNA"/>
</dbReference>
<evidence type="ECO:0000313" key="3">
    <source>
        <dbReference type="Proteomes" id="UP000198329"/>
    </source>
</evidence>
<dbReference type="GO" id="GO:0004803">
    <property type="term" value="F:transposase activity"/>
    <property type="evidence" value="ECO:0007669"/>
    <property type="project" value="InterPro"/>
</dbReference>
<dbReference type="GO" id="GO:0006313">
    <property type="term" value="P:DNA transposition"/>
    <property type="evidence" value="ECO:0007669"/>
    <property type="project" value="InterPro"/>
</dbReference>
<dbReference type="Gene3D" id="3.30.70.1290">
    <property type="entry name" value="Transposase IS200-like"/>
    <property type="match status" value="1"/>
</dbReference>
<keyword evidence="3" id="KW-1185">Reference proteome</keyword>
<accession>A0AAC9XWH0</accession>
<name>A0AAC9XWH0_9GAMM</name>
<protein>
    <submittedName>
        <fullName evidence="2">Transposase</fullName>
    </submittedName>
</protein>
<organism evidence="2 3">
    <name type="scientific">Pseudoalteromonas nigrifaciens</name>
    <dbReference type="NCBI Taxonomy" id="28109"/>
    <lineage>
        <taxon>Bacteria</taxon>
        <taxon>Pseudomonadati</taxon>
        <taxon>Pseudomonadota</taxon>
        <taxon>Gammaproteobacteria</taxon>
        <taxon>Alteromonadales</taxon>
        <taxon>Pseudoalteromonadaceae</taxon>
        <taxon>Pseudoalteromonas</taxon>
    </lineage>
</organism>
<evidence type="ECO:0000259" key="1">
    <source>
        <dbReference type="SMART" id="SM01321"/>
    </source>
</evidence>
<dbReference type="RefSeq" id="WP_089367634.1">
    <property type="nucleotide sequence ID" value="NZ_BJXZ01000114.1"/>
</dbReference>
<dbReference type="InterPro" id="IPR002686">
    <property type="entry name" value="Transposase_17"/>
</dbReference>
<dbReference type="AlphaFoldDB" id="A0AAC9XWH0"/>
<dbReference type="Proteomes" id="UP000198329">
    <property type="component" value="Chromosome I"/>
</dbReference>
<gene>
    <name evidence="2" type="ORF">PNIG_a0345</name>
</gene>
<sequence>MEYDTKSHCKYLIALHLILVVKYRKQLLKGDVGDFVKQKITEIAERSEFNIEEIEVDKDHIHILLTISPNISVASYVRRIKQSTTQSLWSRFKWFKKQFWVKKTFWSDGYFVCSVGNAAADTIRKYIQEQG</sequence>
<evidence type="ECO:0000313" key="2">
    <source>
        <dbReference type="EMBL" id="ASM52669.1"/>
    </source>
</evidence>
<feature type="domain" description="Transposase IS200-like" evidence="1">
    <location>
        <begin position="10"/>
        <end position="130"/>
    </location>
</feature>